<gene>
    <name evidence="3" type="primary">coaBC</name>
    <name evidence="7" type="ORF">VN24_20120</name>
</gene>
<keyword evidence="3" id="KW-0479">Metal-binding</keyword>
<name>A0A0D5NMR3_9BACL</name>
<feature type="binding site" evidence="3">
    <location>
        <position position="340"/>
    </location>
    <ligand>
        <name>CTP</name>
        <dbReference type="ChEBI" id="CHEBI:37563"/>
    </ligand>
</feature>
<evidence type="ECO:0000256" key="2">
    <source>
        <dbReference type="ARBA" id="ARBA00023239"/>
    </source>
</evidence>
<dbReference type="KEGG" id="pbj:VN24_20120"/>
<dbReference type="PANTHER" id="PTHR14359:SF6">
    <property type="entry name" value="PHOSPHOPANTOTHENOYLCYSTEINE DECARBOXYLASE"/>
    <property type="match status" value="1"/>
</dbReference>
<keyword evidence="3" id="KW-0460">Magnesium</keyword>
<dbReference type="GO" id="GO:0004633">
    <property type="term" value="F:phosphopantothenoylcysteine decarboxylase activity"/>
    <property type="evidence" value="ECO:0007669"/>
    <property type="project" value="UniProtKB-UniRule"/>
</dbReference>
<dbReference type="GO" id="GO:0015937">
    <property type="term" value="P:coenzyme A biosynthetic process"/>
    <property type="evidence" value="ECO:0007669"/>
    <property type="project" value="UniProtKB-UniRule"/>
</dbReference>
<accession>A0A0D5NMR3</accession>
<keyword evidence="8" id="KW-1185">Reference proteome</keyword>
<dbReference type="EMBL" id="CP011058">
    <property type="protein sequence ID" value="AJY76455.1"/>
    <property type="molecule type" value="Genomic_DNA"/>
</dbReference>
<comment type="cofactor">
    <cofactor evidence="3">
        <name>FMN</name>
        <dbReference type="ChEBI" id="CHEBI:58210"/>
    </cofactor>
    <text evidence="3">Binds 1 FMN per subunit.</text>
</comment>
<dbReference type="HAMAP" id="MF_02225">
    <property type="entry name" value="CoaBC"/>
    <property type="match status" value="1"/>
</dbReference>
<feature type="binding site" evidence="3">
    <location>
        <position position="278"/>
    </location>
    <ligand>
        <name>CTP</name>
        <dbReference type="ChEBI" id="CHEBI:37563"/>
    </ligand>
</feature>
<evidence type="ECO:0000256" key="1">
    <source>
        <dbReference type="ARBA" id="ARBA00022793"/>
    </source>
</evidence>
<dbReference type="PATRIC" id="fig|1126833.4.peg.4427"/>
<dbReference type="InterPro" id="IPR035929">
    <property type="entry name" value="CoaB-like_sf"/>
</dbReference>
<dbReference type="STRING" id="1126833.VN24_20120"/>
<feature type="binding site" evidence="3">
    <location>
        <position position="288"/>
    </location>
    <ligand>
        <name>CTP</name>
        <dbReference type="ChEBI" id="CHEBI:37563"/>
    </ligand>
</feature>
<evidence type="ECO:0000256" key="3">
    <source>
        <dbReference type="HAMAP-Rule" id="MF_02225"/>
    </source>
</evidence>
<dbReference type="Gene3D" id="3.40.50.10300">
    <property type="entry name" value="CoaB-like"/>
    <property type="match status" value="1"/>
</dbReference>
<dbReference type="HOGENOM" id="CLU_033319_0_1_9"/>
<dbReference type="Gene3D" id="3.40.50.1950">
    <property type="entry name" value="Flavin prenyltransferase-like"/>
    <property type="match status" value="1"/>
</dbReference>
<dbReference type="NCBIfam" id="TIGR00521">
    <property type="entry name" value="coaBC_dfp"/>
    <property type="match status" value="1"/>
</dbReference>
<dbReference type="EC" id="4.1.1.36" evidence="3"/>
<dbReference type="InterPro" id="IPR005252">
    <property type="entry name" value="CoaBC"/>
</dbReference>
<feature type="binding site" evidence="3">
    <location>
        <position position="322"/>
    </location>
    <ligand>
        <name>CTP</name>
        <dbReference type="ChEBI" id="CHEBI:37563"/>
    </ligand>
</feature>
<comment type="pathway">
    <text evidence="3 4">Cofactor biosynthesis; coenzyme A biosynthesis; CoA from (R)-pantothenate: step 3/5.</text>
</comment>
<dbReference type="InterPro" id="IPR003382">
    <property type="entry name" value="Flavoprotein"/>
</dbReference>
<dbReference type="Pfam" id="PF04127">
    <property type="entry name" value="DFP"/>
    <property type="match status" value="1"/>
</dbReference>
<comment type="catalytic activity">
    <reaction evidence="3 4">
        <text>(R)-4'-phosphopantothenate + L-cysteine + CTP = N-[(R)-4-phosphopantothenoyl]-L-cysteine + CMP + diphosphate + H(+)</text>
        <dbReference type="Rhea" id="RHEA:19397"/>
        <dbReference type="ChEBI" id="CHEBI:10986"/>
        <dbReference type="ChEBI" id="CHEBI:15378"/>
        <dbReference type="ChEBI" id="CHEBI:33019"/>
        <dbReference type="ChEBI" id="CHEBI:35235"/>
        <dbReference type="ChEBI" id="CHEBI:37563"/>
        <dbReference type="ChEBI" id="CHEBI:59458"/>
        <dbReference type="ChEBI" id="CHEBI:60377"/>
        <dbReference type="EC" id="6.3.2.5"/>
    </reaction>
</comment>
<dbReference type="EC" id="6.3.2.5" evidence="3"/>
<keyword evidence="3 4" id="KW-0288">FMN</keyword>
<dbReference type="GO" id="GO:0071513">
    <property type="term" value="C:phosphopantothenoylcysteine decarboxylase complex"/>
    <property type="evidence" value="ECO:0007669"/>
    <property type="project" value="TreeGrafter"/>
</dbReference>
<evidence type="ECO:0000259" key="6">
    <source>
        <dbReference type="Pfam" id="PF04127"/>
    </source>
</evidence>
<keyword evidence="3" id="KW-0511">Multifunctional enzyme</keyword>
<keyword evidence="3 4" id="KW-0285">Flavoprotein</keyword>
<dbReference type="UniPathway" id="UPA00241">
    <property type="reaction ID" value="UER00353"/>
</dbReference>
<comment type="function">
    <text evidence="4">Catalyzes two steps in the biosynthesis of coenzyme A. In the first step cysteine is conjugated to 4'-phosphopantothenate to form 4-phosphopantothenoylcysteine, in the latter compound is decarboxylated to form 4'-phosphopantotheine.</text>
</comment>
<comment type="catalytic activity">
    <reaction evidence="3 4">
        <text>N-[(R)-4-phosphopantothenoyl]-L-cysteine + H(+) = (R)-4'-phosphopantetheine + CO2</text>
        <dbReference type="Rhea" id="RHEA:16793"/>
        <dbReference type="ChEBI" id="CHEBI:15378"/>
        <dbReference type="ChEBI" id="CHEBI:16526"/>
        <dbReference type="ChEBI" id="CHEBI:59458"/>
        <dbReference type="ChEBI" id="CHEBI:61723"/>
        <dbReference type="EC" id="4.1.1.36"/>
    </reaction>
</comment>
<organism evidence="7 8">
    <name type="scientific">Paenibacillus beijingensis</name>
    <dbReference type="NCBI Taxonomy" id="1126833"/>
    <lineage>
        <taxon>Bacteria</taxon>
        <taxon>Bacillati</taxon>
        <taxon>Bacillota</taxon>
        <taxon>Bacilli</taxon>
        <taxon>Bacillales</taxon>
        <taxon>Paenibacillaceae</taxon>
        <taxon>Paenibacillus</taxon>
    </lineage>
</organism>
<feature type="binding site" evidence="3">
    <location>
        <position position="336"/>
    </location>
    <ligand>
        <name>CTP</name>
        <dbReference type="ChEBI" id="CHEBI:37563"/>
    </ligand>
</feature>
<evidence type="ECO:0000313" key="8">
    <source>
        <dbReference type="Proteomes" id="UP000032633"/>
    </source>
</evidence>
<comment type="caution">
    <text evidence="3">Lacks conserved residue(s) required for the propagation of feature annotation.</text>
</comment>
<evidence type="ECO:0000313" key="7">
    <source>
        <dbReference type="EMBL" id="AJY76455.1"/>
    </source>
</evidence>
<feature type="region of interest" description="Phosphopantothenoylcysteine decarboxylase" evidence="3">
    <location>
        <begin position="1"/>
        <end position="189"/>
    </location>
</feature>
<dbReference type="GO" id="GO:0010181">
    <property type="term" value="F:FMN binding"/>
    <property type="evidence" value="ECO:0007669"/>
    <property type="project" value="UniProtKB-UniRule"/>
</dbReference>
<dbReference type="RefSeq" id="WP_045671881.1">
    <property type="nucleotide sequence ID" value="NZ_CP011058.1"/>
</dbReference>
<dbReference type="SUPFAM" id="SSF102645">
    <property type="entry name" value="CoaB-like"/>
    <property type="match status" value="1"/>
</dbReference>
<keyword evidence="3 4" id="KW-0436">Ligase</keyword>
<evidence type="ECO:0000256" key="4">
    <source>
        <dbReference type="RuleBase" id="RU364078"/>
    </source>
</evidence>
<comment type="pathway">
    <text evidence="3 4">Cofactor biosynthesis; coenzyme A biosynthesis; CoA from (R)-pantothenate: step 2/5.</text>
</comment>
<dbReference type="InterPro" id="IPR036551">
    <property type="entry name" value="Flavin_trans-like"/>
</dbReference>
<comment type="cofactor">
    <cofactor evidence="3">
        <name>Mg(2+)</name>
        <dbReference type="ChEBI" id="CHEBI:18420"/>
    </cofactor>
</comment>
<dbReference type="PANTHER" id="PTHR14359">
    <property type="entry name" value="HOMO-OLIGOMERIC FLAVIN CONTAINING CYS DECARBOXYLASE FAMILY"/>
    <property type="match status" value="1"/>
</dbReference>
<comment type="similarity">
    <text evidence="3 4">In the N-terminal section; belongs to the HFCD (homo-oligomeric flavin containing Cys decarboxylase) superfamily.</text>
</comment>
<keyword evidence="2 3" id="KW-0456">Lyase</keyword>
<reference evidence="8" key="2">
    <citation type="submission" date="2015-03" db="EMBL/GenBank/DDBJ databases">
        <title>Genome sequence of Paenibacillus beijingensis strain DSM 24997T.</title>
        <authorList>
            <person name="Kwak Y."/>
            <person name="Shin J.-H."/>
        </authorList>
    </citation>
    <scope>NUCLEOTIDE SEQUENCE [LARGE SCALE GENOMIC DNA]</scope>
    <source>
        <strain evidence="8">DSM 24997</strain>
    </source>
</reference>
<feature type="active site" description="Proton donor" evidence="3">
    <location>
        <position position="157"/>
    </location>
</feature>
<dbReference type="GO" id="GO:0004632">
    <property type="term" value="F:phosphopantothenate--cysteine ligase activity"/>
    <property type="evidence" value="ECO:0007669"/>
    <property type="project" value="UniProtKB-UniRule"/>
</dbReference>
<sequence>MLQGKTILLGVTGGIAAFKAASLCSKLVQRGASVHVIMTESAARFITPLTLQTLSRNPVHTDTFDEREPSVVTHIDLADRADLIIIAPATANIIAKMAHGLADDMLSTTLLASTAQVIVAPAMNVHMYEHPAVEHNMDLLGERGVRFIDPGTGQLACGYVAKGRLAEPEEIVEAAENWFASQRRLAGKRVLITAGGTIERLDPVRFLTNDSSGKMGFALAEAARDMGAEVTVVAGRVTAKPPAGIELVHAESAESMLKAVEQRYGASDIVIKSAAVADYRPVARHERKMKKSGERLTLELERTTDILQRLGERKEHQFLVGFAAETDDLDTYALDKLRRKNCDLLVANDIGMTGAGFYGDTNAVRIFDRAGLVKELPLMTKRQMGEAIVALIADRMEAGYGAGRS</sequence>
<evidence type="ECO:0000259" key="5">
    <source>
        <dbReference type="Pfam" id="PF02441"/>
    </source>
</evidence>
<dbReference type="InterPro" id="IPR007085">
    <property type="entry name" value="DNA/pantothenate-metab_flavo_C"/>
</dbReference>
<dbReference type="Pfam" id="PF02441">
    <property type="entry name" value="Flavoprotein"/>
    <property type="match status" value="1"/>
</dbReference>
<feature type="domain" description="DNA/pantothenate metabolism flavoprotein C-terminal" evidence="6">
    <location>
        <begin position="185"/>
        <end position="394"/>
    </location>
</feature>
<dbReference type="Proteomes" id="UP000032633">
    <property type="component" value="Chromosome"/>
</dbReference>
<comment type="similarity">
    <text evidence="3 4">In the C-terminal section; belongs to the PPC synthetase family.</text>
</comment>
<proteinExistence type="inferred from homology"/>
<comment type="function">
    <text evidence="3">Catalyzes two sequential steps in the biosynthesis of coenzyme A. In the first step cysteine is conjugated to 4'-phosphopantothenate to form 4-phosphopantothenoylcysteine. In the second step the latter compound is decarboxylated to form 4'-phosphopantotheine.</text>
</comment>
<protein>
    <recommendedName>
        <fullName evidence="3">Coenzyme A biosynthesis bifunctional protein CoaBC</fullName>
    </recommendedName>
    <alternativeName>
        <fullName evidence="3">DNA/pantothenate metabolism flavoprotein</fullName>
    </alternativeName>
    <alternativeName>
        <fullName evidence="3">Phosphopantothenoylcysteine synthetase/decarboxylase</fullName>
        <shortName evidence="3">PPCS-PPCDC</shortName>
    </alternativeName>
    <domain>
        <recommendedName>
            <fullName evidence="3">Phosphopantothenoylcysteine decarboxylase</fullName>
            <shortName evidence="3">PPC decarboxylase</shortName>
            <shortName evidence="3">PPC-DC</shortName>
            <ecNumber evidence="3">4.1.1.36</ecNumber>
        </recommendedName>
        <alternativeName>
            <fullName evidence="3">CoaC</fullName>
        </alternativeName>
    </domain>
    <domain>
        <recommendedName>
            <fullName evidence="3">Phosphopantothenate--cysteine ligase</fullName>
            <ecNumber evidence="3">6.3.2.5</ecNumber>
        </recommendedName>
        <alternativeName>
            <fullName evidence="3">CoaB</fullName>
        </alternativeName>
        <alternativeName>
            <fullName evidence="3">Phosphopantothenoylcysteine synthetase</fullName>
            <shortName evidence="3">PPC synthetase</shortName>
            <shortName evidence="3">PPC-S</shortName>
        </alternativeName>
    </domain>
</protein>
<keyword evidence="1 3" id="KW-0210">Decarboxylase</keyword>
<dbReference type="SUPFAM" id="SSF52507">
    <property type="entry name" value="Homo-oligomeric flavin-containing Cys decarboxylases, HFCD"/>
    <property type="match status" value="1"/>
</dbReference>
<feature type="domain" description="Flavoprotein" evidence="5">
    <location>
        <begin position="5"/>
        <end position="175"/>
    </location>
</feature>
<feature type="region of interest" description="Phosphopantothenate--cysteine ligase" evidence="3">
    <location>
        <begin position="190"/>
        <end position="405"/>
    </location>
</feature>
<dbReference type="AlphaFoldDB" id="A0A0D5NMR3"/>
<dbReference type="GO" id="GO:0015941">
    <property type="term" value="P:pantothenate catabolic process"/>
    <property type="evidence" value="ECO:0007669"/>
    <property type="project" value="InterPro"/>
</dbReference>
<reference evidence="7 8" key="1">
    <citation type="journal article" date="2015" name="J. Biotechnol.">
        <title>Complete genome sequence of Paenibacillus beijingensis 7188(T) (=DSM 24997(T)), a novel rhizobacterium from jujube garden soil.</title>
        <authorList>
            <person name="Kwak Y."/>
            <person name="Shin J.H."/>
        </authorList>
    </citation>
    <scope>NUCLEOTIDE SEQUENCE [LARGE SCALE GENOMIC DNA]</scope>
    <source>
        <strain evidence="7 8">DSM 24997</strain>
    </source>
</reference>
<dbReference type="GO" id="GO:0046872">
    <property type="term" value="F:metal ion binding"/>
    <property type="evidence" value="ECO:0007669"/>
    <property type="project" value="UniProtKB-KW"/>
</dbReference>
<dbReference type="OrthoDB" id="9802554at2"/>